<reference evidence="1" key="1">
    <citation type="submission" date="2017-05" db="UniProtKB">
        <authorList>
            <consortium name="EnsemblMetazoa"/>
        </authorList>
    </citation>
    <scope>IDENTIFICATION</scope>
</reference>
<dbReference type="AlphaFoldDB" id="A0A1X7TFP8"/>
<name>A0A1X7TFP8_AMPQE</name>
<protein>
    <recommendedName>
        <fullName evidence="2">BEN domain-containing protein</fullName>
    </recommendedName>
</protein>
<sequence>MPKVPEVKSMRSKYHLRKYGSSLYLFHWVFIRLLPSLNSRRLLPSLNSNHLLPSLNSSQLDPFTQEQSLAPITQEQSLGPITQELHVLTIPPSITPPPLPPSITSPPLSYSITHTPASTPPLSDGLLDPDEVIANYPKLRTISNIGRLAVRLASESYFGKDLLKRSTVYGLKGNASLPGNKVRALKKKLCNLYRQYVDTPAEFEPVWMKCVNAINHHASGLRKKDKDGVTLELN</sequence>
<dbReference type="OrthoDB" id="5972980at2759"/>
<evidence type="ECO:0008006" key="2">
    <source>
        <dbReference type="Google" id="ProtNLM"/>
    </source>
</evidence>
<dbReference type="InParanoid" id="A0A1X7TFP8"/>
<dbReference type="EnsemblMetazoa" id="Aqu2.1.13506_001">
    <property type="protein sequence ID" value="Aqu2.1.13506_001"/>
    <property type="gene ID" value="Aqu2.1.13506"/>
</dbReference>
<accession>A0A1X7TFP8</accession>
<proteinExistence type="predicted"/>
<organism evidence="1">
    <name type="scientific">Amphimedon queenslandica</name>
    <name type="common">Sponge</name>
    <dbReference type="NCBI Taxonomy" id="400682"/>
    <lineage>
        <taxon>Eukaryota</taxon>
        <taxon>Metazoa</taxon>
        <taxon>Porifera</taxon>
        <taxon>Demospongiae</taxon>
        <taxon>Heteroscleromorpha</taxon>
        <taxon>Haplosclerida</taxon>
        <taxon>Niphatidae</taxon>
        <taxon>Amphimedon</taxon>
    </lineage>
</organism>
<evidence type="ECO:0000313" key="1">
    <source>
        <dbReference type="EnsemblMetazoa" id="Aqu2.1.13506_001"/>
    </source>
</evidence>